<name>A0A3B4AU94_9GOBI</name>
<evidence type="ECO:0000313" key="1">
    <source>
        <dbReference type="Ensembl" id="ENSPMGP00000020698.1"/>
    </source>
</evidence>
<protein>
    <recommendedName>
        <fullName evidence="3">Reverse transcriptase domain-containing protein</fullName>
    </recommendedName>
</protein>
<evidence type="ECO:0008006" key="3">
    <source>
        <dbReference type="Google" id="ProtNLM"/>
    </source>
</evidence>
<dbReference type="Ensembl" id="ENSPMGT00000022063.1">
    <property type="protein sequence ID" value="ENSPMGP00000020698.1"/>
    <property type="gene ID" value="ENSPMGG00000016763.1"/>
</dbReference>
<evidence type="ECO:0000313" key="2">
    <source>
        <dbReference type="Proteomes" id="UP000261520"/>
    </source>
</evidence>
<accession>A0A3B4AU94</accession>
<organism evidence="1 2">
    <name type="scientific">Periophthalmus magnuspinnatus</name>
    <dbReference type="NCBI Taxonomy" id="409849"/>
    <lineage>
        <taxon>Eukaryota</taxon>
        <taxon>Metazoa</taxon>
        <taxon>Chordata</taxon>
        <taxon>Craniata</taxon>
        <taxon>Vertebrata</taxon>
        <taxon>Euteleostomi</taxon>
        <taxon>Actinopterygii</taxon>
        <taxon>Neopterygii</taxon>
        <taxon>Teleostei</taxon>
        <taxon>Neoteleostei</taxon>
        <taxon>Acanthomorphata</taxon>
        <taxon>Gobiaria</taxon>
        <taxon>Gobiiformes</taxon>
        <taxon>Gobioidei</taxon>
        <taxon>Gobiidae</taxon>
        <taxon>Oxudercinae</taxon>
        <taxon>Periophthalmus</taxon>
    </lineage>
</organism>
<dbReference type="STRING" id="409849.ENSPMGP00000020698"/>
<dbReference type="AlphaFoldDB" id="A0A3B4AU94"/>
<sequence>MEKRYLSGPIFYKYEKKISLGKTPLSPILFNLAIEPFTQSIRYNNEIPGITVGRMENKISLTLTSLADDIVLYATEPQKFILLIIEAIETFLT</sequence>
<dbReference type="Proteomes" id="UP000261520">
    <property type="component" value="Unplaced"/>
</dbReference>
<reference evidence="1" key="1">
    <citation type="submission" date="2025-08" db="UniProtKB">
        <authorList>
            <consortium name="Ensembl"/>
        </authorList>
    </citation>
    <scope>IDENTIFICATION</scope>
</reference>
<reference evidence="1" key="2">
    <citation type="submission" date="2025-09" db="UniProtKB">
        <authorList>
            <consortium name="Ensembl"/>
        </authorList>
    </citation>
    <scope>IDENTIFICATION</scope>
</reference>
<keyword evidence="2" id="KW-1185">Reference proteome</keyword>
<proteinExistence type="predicted"/>